<dbReference type="AlphaFoldDB" id="A0A813Q0G9"/>
<reference evidence="2" key="1">
    <citation type="submission" date="2021-02" db="EMBL/GenBank/DDBJ databases">
        <authorList>
            <person name="Nowell W R."/>
        </authorList>
    </citation>
    <scope>NUCLEOTIDE SEQUENCE</scope>
</reference>
<organism evidence="2 4">
    <name type="scientific">Adineta ricciae</name>
    <name type="common">Rotifer</name>
    <dbReference type="NCBI Taxonomy" id="249248"/>
    <lineage>
        <taxon>Eukaryota</taxon>
        <taxon>Metazoa</taxon>
        <taxon>Spiralia</taxon>
        <taxon>Gnathifera</taxon>
        <taxon>Rotifera</taxon>
        <taxon>Eurotatoria</taxon>
        <taxon>Bdelloidea</taxon>
        <taxon>Adinetida</taxon>
        <taxon>Adinetidae</taxon>
        <taxon>Adineta</taxon>
    </lineage>
</organism>
<feature type="transmembrane region" description="Helical" evidence="1">
    <location>
        <begin position="157"/>
        <end position="176"/>
    </location>
</feature>
<keyword evidence="1" id="KW-0812">Transmembrane</keyword>
<name>A0A813Q0G9_ADIRI</name>
<comment type="caution">
    <text evidence="2">The sequence shown here is derived from an EMBL/GenBank/DDBJ whole genome shotgun (WGS) entry which is preliminary data.</text>
</comment>
<evidence type="ECO:0000313" key="4">
    <source>
        <dbReference type="Proteomes" id="UP000663828"/>
    </source>
</evidence>
<evidence type="ECO:0000313" key="2">
    <source>
        <dbReference type="EMBL" id="CAF0759656.1"/>
    </source>
</evidence>
<proteinExistence type="predicted"/>
<keyword evidence="1" id="KW-1133">Transmembrane helix</keyword>
<protein>
    <submittedName>
        <fullName evidence="2">Uncharacterized protein</fullName>
    </submittedName>
</protein>
<accession>A0A813Q0G9</accession>
<dbReference type="Proteomes" id="UP000663828">
    <property type="component" value="Unassembled WGS sequence"/>
</dbReference>
<keyword evidence="4" id="KW-1185">Reference proteome</keyword>
<gene>
    <name evidence="3" type="ORF">EDS130_LOCUS28190</name>
    <name evidence="2" type="ORF">XAT740_LOCUS864</name>
</gene>
<sequence length="206" mass="24145">MIFPQEFYLLWSSLELFMALTHLFVFLGFRNPKLGFLRRQQNYFLLDAFTHAVNALLHSPKTFGGVLHVIWLFAFVVHLYYYRNLAANPPPPRQQTGDQSIEDNSHKISRIFHWSSLEFQANRFSIMQSGKEMLETIIDVIAHTAGFYLAFHLINSFVYRLVALLLMLALLYRQMLSLKYFFTELKMMPPHLQRLFSSFSSNPVAN</sequence>
<dbReference type="Proteomes" id="UP000663852">
    <property type="component" value="Unassembled WGS sequence"/>
</dbReference>
<feature type="transmembrane region" description="Helical" evidence="1">
    <location>
        <begin position="7"/>
        <end position="29"/>
    </location>
</feature>
<dbReference type="OrthoDB" id="10040609at2759"/>
<dbReference type="EMBL" id="CAJNOR010000025">
    <property type="protein sequence ID" value="CAF0759656.1"/>
    <property type="molecule type" value="Genomic_DNA"/>
</dbReference>
<evidence type="ECO:0000313" key="3">
    <source>
        <dbReference type="EMBL" id="CAF1254918.1"/>
    </source>
</evidence>
<evidence type="ECO:0000256" key="1">
    <source>
        <dbReference type="SAM" id="Phobius"/>
    </source>
</evidence>
<feature type="transmembrane region" description="Helical" evidence="1">
    <location>
        <begin position="63"/>
        <end position="82"/>
    </location>
</feature>
<dbReference type="EMBL" id="CAJNOJ010000182">
    <property type="protein sequence ID" value="CAF1254918.1"/>
    <property type="molecule type" value="Genomic_DNA"/>
</dbReference>
<keyword evidence="1" id="KW-0472">Membrane</keyword>